<accession>A0A839QTJ7</accession>
<protein>
    <submittedName>
        <fullName evidence="5">DNA-binding transcriptional ArsR family regulator</fullName>
    </submittedName>
</protein>
<evidence type="ECO:0000313" key="6">
    <source>
        <dbReference type="Proteomes" id="UP000568050"/>
    </source>
</evidence>
<dbReference type="InterPro" id="IPR036390">
    <property type="entry name" value="WH_DNA-bd_sf"/>
</dbReference>
<dbReference type="PROSITE" id="PS50987">
    <property type="entry name" value="HTH_ARSR_2"/>
    <property type="match status" value="1"/>
</dbReference>
<comment type="caution">
    <text evidence="5">The sequence shown here is derived from an EMBL/GenBank/DDBJ whole genome shotgun (WGS) entry which is preliminary data.</text>
</comment>
<evidence type="ECO:0000256" key="3">
    <source>
        <dbReference type="ARBA" id="ARBA00023163"/>
    </source>
</evidence>
<evidence type="ECO:0000256" key="2">
    <source>
        <dbReference type="ARBA" id="ARBA00023125"/>
    </source>
</evidence>
<evidence type="ECO:0000259" key="4">
    <source>
        <dbReference type="PROSITE" id="PS50987"/>
    </source>
</evidence>
<dbReference type="GO" id="GO:0003700">
    <property type="term" value="F:DNA-binding transcription factor activity"/>
    <property type="evidence" value="ECO:0007669"/>
    <property type="project" value="InterPro"/>
</dbReference>
<dbReference type="PANTHER" id="PTHR33154:SF18">
    <property type="entry name" value="ARSENICAL RESISTANCE OPERON REPRESSOR"/>
    <property type="match status" value="1"/>
</dbReference>
<gene>
    <name evidence="5" type="ORF">FHX50_001931</name>
</gene>
<dbReference type="SMART" id="SM00418">
    <property type="entry name" value="HTH_ARSR"/>
    <property type="match status" value="1"/>
</dbReference>
<dbReference type="NCBIfam" id="NF033788">
    <property type="entry name" value="HTH_metalloreg"/>
    <property type="match status" value="1"/>
</dbReference>
<reference evidence="5 6" key="1">
    <citation type="submission" date="2020-08" db="EMBL/GenBank/DDBJ databases">
        <title>Sequencing the genomes of 1000 actinobacteria strains.</title>
        <authorList>
            <person name="Klenk H.-P."/>
        </authorList>
    </citation>
    <scope>NUCLEOTIDE SEQUENCE [LARGE SCALE GENOMIC DNA]</scope>
    <source>
        <strain evidence="5 6">DSM 23040</strain>
    </source>
</reference>
<dbReference type="EMBL" id="JACHWP010000008">
    <property type="protein sequence ID" value="MBB3023634.1"/>
    <property type="molecule type" value="Genomic_DNA"/>
</dbReference>
<name>A0A839QTJ7_9MICO</name>
<dbReference type="PRINTS" id="PR00778">
    <property type="entry name" value="HTHARSR"/>
</dbReference>
<keyword evidence="2 5" id="KW-0238">DNA-binding</keyword>
<sequence length="135" mass="14155">MVDSPVPQLQDAGNAPREQAQQLLPVMRALADENRLTLLLTLADGPASNKDLQDSTGLSQALVSHHIAALRDAGMITVSAQGRSNVYSICCEQLATPVHSLAHLASLIPEATEACCLTPSDPIGTDMRSSAEPTA</sequence>
<dbReference type="InterPro" id="IPR036388">
    <property type="entry name" value="WH-like_DNA-bd_sf"/>
</dbReference>
<feature type="domain" description="HTH arsR-type" evidence="4">
    <location>
        <begin position="15"/>
        <end position="109"/>
    </location>
</feature>
<dbReference type="RefSeq" id="WP_183376986.1">
    <property type="nucleotide sequence ID" value="NZ_CBCSFZ010000051.1"/>
</dbReference>
<dbReference type="CDD" id="cd00090">
    <property type="entry name" value="HTH_ARSR"/>
    <property type="match status" value="1"/>
</dbReference>
<dbReference type="Gene3D" id="1.10.10.10">
    <property type="entry name" value="Winged helix-like DNA-binding domain superfamily/Winged helix DNA-binding domain"/>
    <property type="match status" value="1"/>
</dbReference>
<proteinExistence type="predicted"/>
<dbReference type="Proteomes" id="UP000568050">
    <property type="component" value="Unassembled WGS sequence"/>
</dbReference>
<dbReference type="Pfam" id="PF01022">
    <property type="entry name" value="HTH_5"/>
    <property type="match status" value="1"/>
</dbReference>
<dbReference type="SUPFAM" id="SSF46785">
    <property type="entry name" value="Winged helix' DNA-binding domain"/>
    <property type="match status" value="1"/>
</dbReference>
<keyword evidence="6" id="KW-1185">Reference proteome</keyword>
<dbReference type="GO" id="GO:0003677">
    <property type="term" value="F:DNA binding"/>
    <property type="evidence" value="ECO:0007669"/>
    <property type="project" value="UniProtKB-KW"/>
</dbReference>
<evidence type="ECO:0000313" key="5">
    <source>
        <dbReference type="EMBL" id="MBB3023634.1"/>
    </source>
</evidence>
<dbReference type="PANTHER" id="PTHR33154">
    <property type="entry name" value="TRANSCRIPTIONAL REGULATOR, ARSR FAMILY"/>
    <property type="match status" value="1"/>
</dbReference>
<dbReference type="InterPro" id="IPR051081">
    <property type="entry name" value="HTH_MetalResp_TranReg"/>
</dbReference>
<dbReference type="AlphaFoldDB" id="A0A839QTJ7"/>
<keyword evidence="3" id="KW-0804">Transcription</keyword>
<keyword evidence="1" id="KW-0805">Transcription regulation</keyword>
<evidence type="ECO:0000256" key="1">
    <source>
        <dbReference type="ARBA" id="ARBA00023015"/>
    </source>
</evidence>
<organism evidence="5 6">
    <name type="scientific">Helcobacillus massiliensis</name>
    <dbReference type="NCBI Taxonomy" id="521392"/>
    <lineage>
        <taxon>Bacteria</taxon>
        <taxon>Bacillati</taxon>
        <taxon>Actinomycetota</taxon>
        <taxon>Actinomycetes</taxon>
        <taxon>Micrococcales</taxon>
        <taxon>Dermabacteraceae</taxon>
        <taxon>Helcobacillus</taxon>
    </lineage>
</organism>
<dbReference type="InterPro" id="IPR001845">
    <property type="entry name" value="HTH_ArsR_DNA-bd_dom"/>
</dbReference>
<dbReference type="InterPro" id="IPR011991">
    <property type="entry name" value="ArsR-like_HTH"/>
</dbReference>